<feature type="compositionally biased region" description="Pro residues" evidence="8">
    <location>
        <begin position="1"/>
        <end position="13"/>
    </location>
</feature>
<keyword evidence="12" id="KW-1185">Reference proteome</keyword>
<dbReference type="GO" id="GO:0008270">
    <property type="term" value="F:zinc ion binding"/>
    <property type="evidence" value="ECO:0007669"/>
    <property type="project" value="TreeGrafter"/>
</dbReference>
<gene>
    <name evidence="11" type="ORF">EGW08_011176</name>
</gene>
<evidence type="ECO:0000256" key="2">
    <source>
        <dbReference type="ARBA" id="ARBA00004481"/>
    </source>
</evidence>
<accession>A0A3S0ZMB1</accession>
<keyword evidence="6" id="KW-0862">Zinc</keyword>
<dbReference type="PROSITE" id="PS51837">
    <property type="entry name" value="LITAF"/>
    <property type="match status" value="1"/>
</dbReference>
<dbReference type="InterPro" id="IPR006629">
    <property type="entry name" value="LITAF"/>
</dbReference>
<dbReference type="GO" id="GO:0031902">
    <property type="term" value="C:late endosome membrane"/>
    <property type="evidence" value="ECO:0007669"/>
    <property type="project" value="UniProtKB-SubCell"/>
</dbReference>
<evidence type="ECO:0000256" key="4">
    <source>
        <dbReference type="ARBA" id="ARBA00005975"/>
    </source>
</evidence>
<evidence type="ECO:0000259" key="10">
    <source>
        <dbReference type="PROSITE" id="PS51837"/>
    </source>
</evidence>
<evidence type="ECO:0000313" key="12">
    <source>
        <dbReference type="Proteomes" id="UP000271974"/>
    </source>
</evidence>
<keyword evidence="5" id="KW-0479">Metal-binding</keyword>
<dbReference type="Proteomes" id="UP000271974">
    <property type="component" value="Unassembled WGS sequence"/>
</dbReference>
<dbReference type="PANTHER" id="PTHR23292:SF6">
    <property type="entry name" value="FI16602P1-RELATED"/>
    <property type="match status" value="1"/>
</dbReference>
<feature type="transmembrane region" description="Helical" evidence="9">
    <location>
        <begin position="100"/>
        <end position="122"/>
    </location>
</feature>
<comment type="subcellular location">
    <subcellularLocation>
        <location evidence="2">Endosome membrane</location>
        <topology evidence="2">Peripheral membrane protein</topology>
    </subcellularLocation>
    <subcellularLocation>
        <location evidence="1">Late endosome membrane</location>
    </subcellularLocation>
    <subcellularLocation>
        <location evidence="3">Lysosome membrane</location>
        <topology evidence="3">Peripheral membrane protein</topology>
        <orientation evidence="3">Cytoplasmic side</orientation>
    </subcellularLocation>
</comment>
<evidence type="ECO:0000256" key="6">
    <source>
        <dbReference type="ARBA" id="ARBA00022833"/>
    </source>
</evidence>
<dbReference type="PANTHER" id="PTHR23292">
    <property type="entry name" value="LIPOPOLYSACCHARIDE-INDUCED TUMOR NECROSIS FACTOR-ALPHA FACTOR"/>
    <property type="match status" value="1"/>
</dbReference>
<comment type="similarity">
    <text evidence="4">Belongs to the CDIP1/LITAF family.</text>
</comment>
<name>A0A3S0ZMB1_ELYCH</name>
<keyword evidence="9" id="KW-1133">Transmembrane helix</keyword>
<comment type="caution">
    <text evidence="11">The sequence shown here is derived from an EMBL/GenBank/DDBJ whole genome shotgun (WGS) entry which is preliminary data.</text>
</comment>
<protein>
    <recommendedName>
        <fullName evidence="10">LITAF domain-containing protein</fullName>
    </recommendedName>
</protein>
<evidence type="ECO:0000256" key="7">
    <source>
        <dbReference type="ARBA" id="ARBA00023136"/>
    </source>
</evidence>
<dbReference type="STRING" id="188477.A0A3S0ZMB1"/>
<evidence type="ECO:0000313" key="11">
    <source>
        <dbReference type="EMBL" id="RUS81057.1"/>
    </source>
</evidence>
<dbReference type="SMART" id="SM00714">
    <property type="entry name" value="LITAF"/>
    <property type="match status" value="1"/>
</dbReference>
<evidence type="ECO:0000256" key="9">
    <source>
        <dbReference type="SAM" id="Phobius"/>
    </source>
</evidence>
<dbReference type="GO" id="GO:0005765">
    <property type="term" value="C:lysosomal membrane"/>
    <property type="evidence" value="ECO:0007669"/>
    <property type="project" value="UniProtKB-SubCell"/>
</dbReference>
<proteinExistence type="inferred from homology"/>
<keyword evidence="7 9" id="KW-0472">Membrane</keyword>
<sequence>MSTYPEAPPPKYEPPSAGYNNPDQPPMAGYPPPAATYQPATYAPPAQQYSHSTVVVAQPMVGAIGGSLMHYSQSPALIVCQHCQATVTTSTDYTTGVMTWLLAGGVCLVGCWLGCCLIPFCIDAGKDVIHTCPNCKRQVGMFKQIR</sequence>
<dbReference type="Pfam" id="PF10601">
    <property type="entry name" value="zf-LITAF-like"/>
    <property type="match status" value="1"/>
</dbReference>
<organism evidence="11 12">
    <name type="scientific">Elysia chlorotica</name>
    <name type="common">Eastern emerald elysia</name>
    <name type="synonym">Sea slug</name>
    <dbReference type="NCBI Taxonomy" id="188477"/>
    <lineage>
        <taxon>Eukaryota</taxon>
        <taxon>Metazoa</taxon>
        <taxon>Spiralia</taxon>
        <taxon>Lophotrochozoa</taxon>
        <taxon>Mollusca</taxon>
        <taxon>Gastropoda</taxon>
        <taxon>Heterobranchia</taxon>
        <taxon>Euthyneura</taxon>
        <taxon>Panpulmonata</taxon>
        <taxon>Sacoglossa</taxon>
        <taxon>Placobranchoidea</taxon>
        <taxon>Plakobranchidae</taxon>
        <taxon>Elysia</taxon>
    </lineage>
</organism>
<evidence type="ECO:0000256" key="1">
    <source>
        <dbReference type="ARBA" id="ARBA00004414"/>
    </source>
</evidence>
<dbReference type="InterPro" id="IPR037519">
    <property type="entry name" value="LITAF_fam"/>
</dbReference>
<reference evidence="11 12" key="1">
    <citation type="submission" date="2019-01" db="EMBL/GenBank/DDBJ databases">
        <title>A draft genome assembly of the solar-powered sea slug Elysia chlorotica.</title>
        <authorList>
            <person name="Cai H."/>
            <person name="Li Q."/>
            <person name="Fang X."/>
            <person name="Li J."/>
            <person name="Curtis N.E."/>
            <person name="Altenburger A."/>
            <person name="Shibata T."/>
            <person name="Feng M."/>
            <person name="Maeda T."/>
            <person name="Schwartz J.A."/>
            <person name="Shigenobu S."/>
            <person name="Lundholm N."/>
            <person name="Nishiyama T."/>
            <person name="Yang H."/>
            <person name="Hasebe M."/>
            <person name="Li S."/>
            <person name="Pierce S.K."/>
            <person name="Wang J."/>
        </authorList>
    </citation>
    <scope>NUCLEOTIDE SEQUENCE [LARGE SCALE GENOMIC DNA]</scope>
    <source>
        <strain evidence="11">EC2010</strain>
        <tissue evidence="11">Whole organism of an adult</tissue>
    </source>
</reference>
<feature type="domain" description="LITAF" evidence="10">
    <location>
        <begin position="52"/>
        <end position="144"/>
    </location>
</feature>
<feature type="region of interest" description="Disordered" evidence="8">
    <location>
        <begin position="1"/>
        <end position="30"/>
    </location>
</feature>
<dbReference type="AlphaFoldDB" id="A0A3S0ZMB1"/>
<evidence type="ECO:0000256" key="8">
    <source>
        <dbReference type="SAM" id="MobiDB-lite"/>
    </source>
</evidence>
<evidence type="ECO:0000256" key="5">
    <source>
        <dbReference type="ARBA" id="ARBA00022723"/>
    </source>
</evidence>
<keyword evidence="9" id="KW-0812">Transmembrane</keyword>
<dbReference type="EMBL" id="RQTK01000357">
    <property type="protein sequence ID" value="RUS81057.1"/>
    <property type="molecule type" value="Genomic_DNA"/>
</dbReference>
<dbReference type="OrthoDB" id="4713066at2759"/>
<evidence type="ECO:0000256" key="3">
    <source>
        <dbReference type="ARBA" id="ARBA00004630"/>
    </source>
</evidence>